<feature type="transmembrane region" description="Helical" evidence="8">
    <location>
        <begin position="68"/>
        <end position="87"/>
    </location>
</feature>
<proteinExistence type="inferred from homology"/>
<reference evidence="9 10" key="1">
    <citation type="submission" date="2019-03" db="EMBL/GenBank/DDBJ databases">
        <title>Complete genome sequence of Paenisporosarcina antarctica CGMCC 1.6503T.</title>
        <authorList>
            <person name="Rong J.-C."/>
            <person name="Chi N.-Y."/>
            <person name="Zhang Q.-F."/>
        </authorList>
    </citation>
    <scope>NUCLEOTIDE SEQUENCE [LARGE SCALE GENOMIC DNA]</scope>
    <source>
        <strain evidence="9 10">CGMCC 1.6503</strain>
    </source>
</reference>
<keyword evidence="7 8" id="KW-0472">Membrane</keyword>
<dbReference type="InterPro" id="IPR038770">
    <property type="entry name" value="Na+/solute_symporter_sf"/>
</dbReference>
<comment type="similarity">
    <text evidence="2">Belongs to the auxin efflux carrier (TC 2.A.69) family.</text>
</comment>
<dbReference type="InterPro" id="IPR004776">
    <property type="entry name" value="Mem_transp_PIN-like"/>
</dbReference>
<name>A0A4P7A4G0_9BACL</name>
<evidence type="ECO:0000256" key="7">
    <source>
        <dbReference type="ARBA" id="ARBA00023136"/>
    </source>
</evidence>
<evidence type="ECO:0000256" key="8">
    <source>
        <dbReference type="SAM" id="Phobius"/>
    </source>
</evidence>
<feature type="transmembrane region" description="Helical" evidence="8">
    <location>
        <begin position="190"/>
        <end position="213"/>
    </location>
</feature>
<dbReference type="RefSeq" id="WP_134211730.1">
    <property type="nucleotide sequence ID" value="NZ_CP038015.1"/>
</dbReference>
<keyword evidence="10" id="KW-1185">Reference proteome</keyword>
<gene>
    <name evidence="9" type="ORF">E2636_02750</name>
</gene>
<evidence type="ECO:0000256" key="5">
    <source>
        <dbReference type="ARBA" id="ARBA00022692"/>
    </source>
</evidence>
<feature type="transmembrane region" description="Helical" evidence="8">
    <location>
        <begin position="6"/>
        <end position="25"/>
    </location>
</feature>
<keyword evidence="3" id="KW-0813">Transport</keyword>
<evidence type="ECO:0000256" key="6">
    <source>
        <dbReference type="ARBA" id="ARBA00022989"/>
    </source>
</evidence>
<keyword evidence="5 8" id="KW-0812">Transmembrane</keyword>
<dbReference type="EMBL" id="CP038015">
    <property type="protein sequence ID" value="QBP43016.1"/>
    <property type="molecule type" value="Genomic_DNA"/>
</dbReference>
<evidence type="ECO:0000313" key="10">
    <source>
        <dbReference type="Proteomes" id="UP000294292"/>
    </source>
</evidence>
<dbReference type="AlphaFoldDB" id="A0A4P7A4G0"/>
<dbReference type="GO" id="GO:0055085">
    <property type="term" value="P:transmembrane transport"/>
    <property type="evidence" value="ECO:0007669"/>
    <property type="project" value="InterPro"/>
</dbReference>
<feature type="transmembrane region" description="Helical" evidence="8">
    <location>
        <begin position="126"/>
        <end position="148"/>
    </location>
</feature>
<feature type="transmembrane region" description="Helical" evidence="8">
    <location>
        <begin position="160"/>
        <end position="184"/>
    </location>
</feature>
<comment type="subcellular location">
    <subcellularLocation>
        <location evidence="1">Cell membrane</location>
        <topology evidence="1">Multi-pass membrane protein</topology>
    </subcellularLocation>
</comment>
<feature type="transmembrane region" description="Helical" evidence="8">
    <location>
        <begin position="37"/>
        <end position="56"/>
    </location>
</feature>
<keyword evidence="4" id="KW-1003">Cell membrane</keyword>
<dbReference type="PANTHER" id="PTHR36838">
    <property type="entry name" value="AUXIN EFFLUX CARRIER FAMILY PROTEIN"/>
    <property type="match status" value="1"/>
</dbReference>
<dbReference type="GO" id="GO:0005886">
    <property type="term" value="C:plasma membrane"/>
    <property type="evidence" value="ECO:0007669"/>
    <property type="project" value="UniProtKB-SubCell"/>
</dbReference>
<evidence type="ECO:0000256" key="2">
    <source>
        <dbReference type="ARBA" id="ARBA00010145"/>
    </source>
</evidence>
<dbReference type="Pfam" id="PF03547">
    <property type="entry name" value="Mem_trans"/>
    <property type="match status" value="2"/>
</dbReference>
<evidence type="ECO:0000256" key="1">
    <source>
        <dbReference type="ARBA" id="ARBA00004651"/>
    </source>
</evidence>
<protein>
    <submittedName>
        <fullName evidence="9">AEC family transporter</fullName>
    </submittedName>
</protein>
<evidence type="ECO:0000256" key="4">
    <source>
        <dbReference type="ARBA" id="ARBA00022475"/>
    </source>
</evidence>
<dbReference type="Proteomes" id="UP000294292">
    <property type="component" value="Chromosome"/>
</dbReference>
<feature type="transmembrane region" description="Helical" evidence="8">
    <location>
        <begin position="283"/>
        <end position="310"/>
    </location>
</feature>
<dbReference type="OrthoDB" id="527159at2"/>
<dbReference type="Gene3D" id="1.20.1530.20">
    <property type="match status" value="1"/>
</dbReference>
<evidence type="ECO:0000256" key="3">
    <source>
        <dbReference type="ARBA" id="ARBA00022448"/>
    </source>
</evidence>
<evidence type="ECO:0000313" key="9">
    <source>
        <dbReference type="EMBL" id="QBP43016.1"/>
    </source>
</evidence>
<organism evidence="9 10">
    <name type="scientific">Paenisporosarcina antarctica</name>
    <dbReference type="NCBI Taxonomy" id="417367"/>
    <lineage>
        <taxon>Bacteria</taxon>
        <taxon>Bacillati</taxon>
        <taxon>Bacillota</taxon>
        <taxon>Bacilli</taxon>
        <taxon>Bacillales</taxon>
        <taxon>Caryophanaceae</taxon>
        <taxon>Paenisporosarcina</taxon>
    </lineage>
</organism>
<feature type="transmembrane region" description="Helical" evidence="8">
    <location>
        <begin position="99"/>
        <end position="120"/>
    </location>
</feature>
<dbReference type="PANTHER" id="PTHR36838:SF1">
    <property type="entry name" value="SLR1864 PROTEIN"/>
    <property type="match status" value="1"/>
</dbReference>
<keyword evidence="6 8" id="KW-1133">Transmembrane helix</keyword>
<sequence length="311" mass="34198">MHLLFIGIVFLNVIVPILILLLIGASLQRKFNFDLKAMSNLITYCFMPAAVFMNIYETDIDFGVLLEIIGYLLIFSLCLMIVSSFISKILKLDKGEAGIFNNSVVLMNSGNYGIPVSQLIFQANPLGVSIQIIMVVFQNIITYTYGLYNLISATKSGLDILRALLLLPIIHAMMLGGLLNAFHINIPKFIWIPINQLSNAFIAIALILLGAQLAKIQFRTMLNKLIIVSSIGRLLISPGIALILIYIMGLDGVVAQSLFIASSFPTSRNSATLAMEYDVYPEVAAQTVLFTTVLSSFTVTIVVYISSILFV</sequence>
<accession>A0A4P7A4G0</accession>
<dbReference type="KEGG" id="panc:E2636_02750"/>
<feature type="transmembrane region" description="Helical" evidence="8">
    <location>
        <begin position="225"/>
        <end position="248"/>
    </location>
</feature>